<evidence type="ECO:0000259" key="8">
    <source>
        <dbReference type="SMART" id="SM00401"/>
    </source>
</evidence>
<reference evidence="10" key="1">
    <citation type="journal article" date="2013" name="Nature">
        <title>Pan genome of the phytoplankton Emiliania underpins its global distribution.</title>
        <authorList>
            <person name="Read B.A."/>
            <person name="Kegel J."/>
            <person name="Klute M.J."/>
            <person name="Kuo A."/>
            <person name="Lefebvre S.C."/>
            <person name="Maumus F."/>
            <person name="Mayer C."/>
            <person name="Miller J."/>
            <person name="Monier A."/>
            <person name="Salamov A."/>
            <person name="Young J."/>
            <person name="Aguilar M."/>
            <person name="Claverie J.M."/>
            <person name="Frickenhaus S."/>
            <person name="Gonzalez K."/>
            <person name="Herman E.K."/>
            <person name="Lin Y.C."/>
            <person name="Napier J."/>
            <person name="Ogata H."/>
            <person name="Sarno A.F."/>
            <person name="Shmutz J."/>
            <person name="Schroeder D."/>
            <person name="de Vargas C."/>
            <person name="Verret F."/>
            <person name="von Dassow P."/>
            <person name="Valentin K."/>
            <person name="Van de Peer Y."/>
            <person name="Wheeler G."/>
            <person name="Dacks J.B."/>
            <person name="Delwiche C.F."/>
            <person name="Dyhrman S.T."/>
            <person name="Glockner G."/>
            <person name="John U."/>
            <person name="Richards T."/>
            <person name="Worden A.Z."/>
            <person name="Zhang X."/>
            <person name="Grigoriev I.V."/>
            <person name="Allen A.E."/>
            <person name="Bidle K."/>
            <person name="Borodovsky M."/>
            <person name="Bowler C."/>
            <person name="Brownlee C."/>
            <person name="Cock J.M."/>
            <person name="Elias M."/>
            <person name="Gladyshev V.N."/>
            <person name="Groth M."/>
            <person name="Guda C."/>
            <person name="Hadaegh A."/>
            <person name="Iglesias-Rodriguez M.D."/>
            <person name="Jenkins J."/>
            <person name="Jones B.M."/>
            <person name="Lawson T."/>
            <person name="Leese F."/>
            <person name="Lindquist E."/>
            <person name="Lobanov A."/>
            <person name="Lomsadze A."/>
            <person name="Malik S.B."/>
            <person name="Marsh M.E."/>
            <person name="Mackinder L."/>
            <person name="Mock T."/>
            <person name="Mueller-Roeber B."/>
            <person name="Pagarete A."/>
            <person name="Parker M."/>
            <person name="Probert I."/>
            <person name="Quesneville H."/>
            <person name="Raines C."/>
            <person name="Rensing S.A."/>
            <person name="Riano-Pachon D.M."/>
            <person name="Richier S."/>
            <person name="Rokitta S."/>
            <person name="Shiraiwa Y."/>
            <person name="Soanes D.M."/>
            <person name="van der Giezen M."/>
            <person name="Wahlund T.M."/>
            <person name="Williams B."/>
            <person name="Wilson W."/>
            <person name="Wolfe G."/>
            <person name="Wurch L.L."/>
        </authorList>
    </citation>
    <scope>NUCLEOTIDE SEQUENCE</scope>
</reference>
<keyword evidence="6" id="KW-0804">Transcription</keyword>
<name>A0A0D3J1W9_EMIH1</name>
<dbReference type="PaxDb" id="2903-EOD17504"/>
<proteinExistence type="predicted"/>
<dbReference type="InterPro" id="IPR000679">
    <property type="entry name" value="Znf_GATA"/>
</dbReference>
<dbReference type="InterPro" id="IPR044653">
    <property type="entry name" value="AZF1/2/3-like"/>
</dbReference>
<feature type="region of interest" description="Disordered" evidence="7">
    <location>
        <begin position="729"/>
        <end position="775"/>
    </location>
</feature>
<dbReference type="GeneID" id="17263651"/>
<feature type="region of interest" description="Disordered" evidence="7">
    <location>
        <begin position="1119"/>
        <end position="1178"/>
    </location>
</feature>
<dbReference type="RefSeq" id="XP_005769933.1">
    <property type="nucleotide sequence ID" value="XM_005769876.1"/>
</dbReference>
<dbReference type="EnsemblProtists" id="EOD17504">
    <property type="protein sequence ID" value="EOD17504"/>
    <property type="gene ID" value="EMIHUDRAFT_118576"/>
</dbReference>
<feature type="compositionally biased region" description="Low complexity" evidence="7">
    <location>
        <begin position="1241"/>
        <end position="1265"/>
    </location>
</feature>
<evidence type="ECO:0000313" key="10">
    <source>
        <dbReference type="Proteomes" id="UP000013827"/>
    </source>
</evidence>
<keyword evidence="5" id="KW-0805">Transcription regulation</keyword>
<keyword evidence="1" id="KW-0479">Metal-binding</keyword>
<evidence type="ECO:0000313" key="9">
    <source>
        <dbReference type="EnsemblProtists" id="EOD17504"/>
    </source>
</evidence>
<dbReference type="Proteomes" id="UP000013827">
    <property type="component" value="Unassembled WGS sequence"/>
</dbReference>
<keyword evidence="3" id="KW-0863">Zinc-finger</keyword>
<feature type="compositionally biased region" description="Low complexity" evidence="7">
    <location>
        <begin position="1201"/>
        <end position="1213"/>
    </location>
</feature>
<sequence length="1423" mass="147747">MSAAQPHQAQAQESVGAAALYGSHAFQPHPGQHGPAPAMMMHAAQAGFPPQPQMQGLSPEARMQLAQQQHPQHHFAHAPAGGTALAAQPPALCAAAGGCSSAHGACFTSGLQPMDFSSQPALGQPQHGMHYAQLAHQHMATPPQLHMAARPALVYATVQNYQQPGSYPPLAHGSRSACAPNTQPHLPSPQMTPQMTQLAQQQLAQQQRQQQQQRTSDVSARVVAQQMQAAQPPSLGPAAHQQVQAVVQQMAGTVLPPGRAMHHALLAPAAVDGRHAVNACCAASAAAGGGGALAGAGAGSAVVGAAAPAKKPRQRRTDGEPRKRAKKEPVAPVMAEDGALSGHTRFCSGGTWRCEWCECKESDTPSRAMGPSGAKTLCNACGSRFRAGHTSMPEKTEDGQFLCGDCKRAFSTIGALGGHKRFCDAGTWRCGWCACKHSECSGKGPGPDGPKTLCSACSSRYKNGSTGPPEISESGKFVCEACQRQFDSIGALGGHKRFCDAGTWRCGWCACKHSECSGKGPGPDGPKTLCSACSSRHKNGHTGPPEVNQAGKFVCDLCSRQFETIGALGGHKRFCDGGTWRCGWCEVLATECSGKGPGPNGPKTLCSACSARFRAGHTAPPLRDADGNFLCDSCHRAFVSMGALGGHRRFCGQLSTAVSRAPTLVDDSLLTDEDGGAATIALPDRLASSLPAELHCALFCAFDFATYFFRAIVPAATVLEVRANMAKRREGEDGLPPPPPPAEMVPFDPAKHTGGGAAAGAGRKKRRKDEVEDLSAGPRQMLATIQASGWAEWEAVHLLQPGDEPTPLLHAMHILSTHFLLVDLLEPHKISAGPDFCARVGEASRRLLGGVTLCPFTWPELLRMVLLARAVGQAPKKRTVALNAMLASGHGSASVAYGAAAALGGGHTVSVWNAGPSTRAAQRAVAGDDEEGADDEDGDVMGLGDLSEPGAEWAGVVTSLEGVVEYSHLSQEARCLVTECIVQLLSETTLCSKFFESTAKVHDKLQDLKRTEYKNRNAQIEAEEQAKLAAKYNIDRPLRLSHDRAGARESIPKIRGSSSKESVAAALMAEAEQSKDDVDAAAAAAAVAALAPGEGEAAGAQGARRSREEGVATMAEVIAVGDVPLQREPPEEEEEEEESGRRSGAEGMAGGGAPSAPPSPPGDEEMPPPGAGGVCRSCNNSGIDLFGNPCVCAFGRTARAAGGAAAGSAAASADVEMWEPEMADSGQGGQRTLEVEAQGGAAASSAPPLSATDSPEGKAAAGVAAAPPPVSAGPSGVTDGTDADTVGGETLDTGSTPPQEASSRPASFGSGGGPSFGAEELKDPPWTGMDADGVFHTQGSVVPPRRAASNGGAPLSPEELAAREAERRRKKKKKKKPADESRDDANHVKRGDLDQMRIRKDELRKQLDDDFTAPALTRTSTAR</sequence>
<dbReference type="STRING" id="2903.R1E9G5"/>
<dbReference type="GO" id="GO:0003700">
    <property type="term" value="F:DNA-binding transcription factor activity"/>
    <property type="evidence" value="ECO:0007669"/>
    <property type="project" value="InterPro"/>
</dbReference>
<dbReference type="Pfam" id="PF13912">
    <property type="entry name" value="zf-C2H2_6"/>
    <property type="match status" value="4"/>
</dbReference>
<keyword evidence="4" id="KW-0862">Zinc</keyword>
<feature type="region of interest" description="Disordered" evidence="7">
    <location>
        <begin position="304"/>
        <end position="330"/>
    </location>
</feature>
<reference evidence="9" key="2">
    <citation type="submission" date="2024-10" db="UniProtKB">
        <authorList>
            <consortium name="EnsemblProtists"/>
        </authorList>
    </citation>
    <scope>IDENTIFICATION</scope>
</reference>
<dbReference type="GO" id="GO:0005634">
    <property type="term" value="C:nucleus"/>
    <property type="evidence" value="ECO:0007669"/>
    <property type="project" value="TreeGrafter"/>
</dbReference>
<dbReference type="HOGENOM" id="CLU_252962_0_0_1"/>
<dbReference type="KEGG" id="ehx:EMIHUDRAFT_118576"/>
<evidence type="ECO:0000256" key="5">
    <source>
        <dbReference type="ARBA" id="ARBA00023015"/>
    </source>
</evidence>
<evidence type="ECO:0000256" key="3">
    <source>
        <dbReference type="ARBA" id="ARBA00022771"/>
    </source>
</evidence>
<evidence type="ECO:0000256" key="4">
    <source>
        <dbReference type="ARBA" id="ARBA00022833"/>
    </source>
</evidence>
<feature type="compositionally biased region" description="Basic and acidic residues" evidence="7">
    <location>
        <begin position="1377"/>
        <end position="1408"/>
    </location>
</feature>
<evidence type="ECO:0000256" key="1">
    <source>
        <dbReference type="ARBA" id="ARBA00022723"/>
    </source>
</evidence>
<feature type="region of interest" description="Disordered" evidence="7">
    <location>
        <begin position="166"/>
        <end position="237"/>
    </location>
</feature>
<organism evidence="9 10">
    <name type="scientific">Emiliania huxleyi (strain CCMP1516)</name>
    <dbReference type="NCBI Taxonomy" id="280463"/>
    <lineage>
        <taxon>Eukaryota</taxon>
        <taxon>Haptista</taxon>
        <taxon>Haptophyta</taxon>
        <taxon>Prymnesiophyceae</taxon>
        <taxon>Isochrysidales</taxon>
        <taxon>Noelaerhabdaceae</taxon>
        <taxon>Emiliania</taxon>
    </lineage>
</organism>
<feature type="compositionally biased region" description="Low complexity" evidence="7">
    <location>
        <begin position="189"/>
        <end position="231"/>
    </location>
</feature>
<accession>A0A0D3J1W9</accession>
<dbReference type="InterPro" id="IPR013087">
    <property type="entry name" value="Znf_C2H2_type"/>
</dbReference>
<dbReference type="PANTHER" id="PTHR45988">
    <property type="entry name" value="C2H2 TYPE ZINC FINGER TRANSCRIPTION FACTOR FAMILY-RELATED"/>
    <property type="match status" value="1"/>
</dbReference>
<dbReference type="SMART" id="SM00401">
    <property type="entry name" value="ZnF_GATA"/>
    <property type="match status" value="1"/>
</dbReference>
<evidence type="ECO:0000256" key="7">
    <source>
        <dbReference type="SAM" id="MobiDB-lite"/>
    </source>
</evidence>
<dbReference type="OMA" id="TWRCGWC"/>
<feature type="region of interest" description="Disordered" evidence="7">
    <location>
        <begin position="1201"/>
        <end position="1423"/>
    </location>
</feature>
<dbReference type="GO" id="GO:0000976">
    <property type="term" value="F:transcription cis-regulatory region binding"/>
    <property type="evidence" value="ECO:0007669"/>
    <property type="project" value="TreeGrafter"/>
</dbReference>
<dbReference type="GO" id="GO:0008270">
    <property type="term" value="F:zinc ion binding"/>
    <property type="evidence" value="ECO:0007669"/>
    <property type="project" value="UniProtKB-KW"/>
</dbReference>
<protein>
    <recommendedName>
        <fullName evidence="8">GATA-type domain-containing protein</fullName>
    </recommendedName>
</protein>
<keyword evidence="10" id="KW-1185">Reference proteome</keyword>
<dbReference type="PANTHER" id="PTHR45988:SF18">
    <property type="entry name" value="C2H2-TYPE ZINC FINGER FAMILY PROTEIN"/>
    <property type="match status" value="1"/>
</dbReference>
<evidence type="ECO:0000256" key="2">
    <source>
        <dbReference type="ARBA" id="ARBA00022737"/>
    </source>
</evidence>
<evidence type="ECO:0000256" key="6">
    <source>
        <dbReference type="ARBA" id="ARBA00023163"/>
    </source>
</evidence>
<feature type="domain" description="GATA-type" evidence="8">
    <location>
        <begin position="348"/>
        <end position="401"/>
    </location>
</feature>
<keyword evidence="2" id="KW-0677">Repeat</keyword>